<evidence type="ECO:0000313" key="2">
    <source>
        <dbReference type="EMBL" id="SVD34172.1"/>
    </source>
</evidence>
<feature type="non-terminal residue" evidence="2">
    <location>
        <position position="187"/>
    </location>
</feature>
<dbReference type="SUPFAM" id="SSF49464">
    <property type="entry name" value="Carboxypeptidase regulatory domain-like"/>
    <property type="match status" value="1"/>
</dbReference>
<dbReference type="InterPro" id="IPR008969">
    <property type="entry name" value="CarboxyPept-like_regulatory"/>
</dbReference>
<dbReference type="PROSITE" id="PS52016">
    <property type="entry name" value="TONB_DEPENDENT_REC_3"/>
    <property type="match status" value="1"/>
</dbReference>
<protein>
    <recommendedName>
        <fullName evidence="1">TonB-dependent receptor plug domain-containing protein</fullName>
    </recommendedName>
</protein>
<gene>
    <name evidence="2" type="ORF">METZ01_LOCUS387026</name>
</gene>
<dbReference type="AlphaFoldDB" id="A0A382UJ53"/>
<dbReference type="Pfam" id="PF13715">
    <property type="entry name" value="CarbopepD_reg_2"/>
    <property type="match status" value="1"/>
</dbReference>
<dbReference type="Gene3D" id="2.60.40.1120">
    <property type="entry name" value="Carboxypeptidase-like, regulatory domain"/>
    <property type="match status" value="1"/>
</dbReference>
<dbReference type="Gene3D" id="2.170.130.10">
    <property type="entry name" value="TonB-dependent receptor, plug domain"/>
    <property type="match status" value="1"/>
</dbReference>
<dbReference type="InterPro" id="IPR037066">
    <property type="entry name" value="Plug_dom_sf"/>
</dbReference>
<organism evidence="2">
    <name type="scientific">marine metagenome</name>
    <dbReference type="NCBI Taxonomy" id="408172"/>
    <lineage>
        <taxon>unclassified sequences</taxon>
        <taxon>metagenomes</taxon>
        <taxon>ecological metagenomes</taxon>
    </lineage>
</organism>
<evidence type="ECO:0000259" key="1">
    <source>
        <dbReference type="Pfam" id="PF07715"/>
    </source>
</evidence>
<feature type="domain" description="TonB-dependent receptor plug" evidence="1">
    <location>
        <begin position="121"/>
        <end position="187"/>
    </location>
</feature>
<proteinExistence type="predicted"/>
<reference evidence="2" key="1">
    <citation type="submission" date="2018-05" db="EMBL/GenBank/DDBJ databases">
        <authorList>
            <person name="Lanie J.A."/>
            <person name="Ng W.-L."/>
            <person name="Kazmierczak K.M."/>
            <person name="Andrzejewski T.M."/>
            <person name="Davidsen T.M."/>
            <person name="Wayne K.J."/>
            <person name="Tettelin H."/>
            <person name="Glass J.I."/>
            <person name="Rusch D."/>
            <person name="Podicherti R."/>
            <person name="Tsui H.-C.T."/>
            <person name="Winkler M.E."/>
        </authorList>
    </citation>
    <scope>NUCLEOTIDE SEQUENCE</scope>
</reference>
<dbReference type="InterPro" id="IPR012910">
    <property type="entry name" value="Plug_dom"/>
</dbReference>
<sequence>MKFFLISLVFYYFLGFNHVIGVTLSGKITNGKNEKALPNVNIYVQPGGNGSISSPYGEYKIELSPGDFTIHFSIIGFEKLAHNIKIGESPMELDVGLSPSVLEFDEIQVEGIFSTRLGYESVNVLNRKKIEEMDKDSAAEIIREISGIDVQFAHGSGRNVNVSIRGSSDYKPGGYNNRVLILLVGFP</sequence>
<dbReference type="Pfam" id="PF07715">
    <property type="entry name" value="Plug"/>
    <property type="match status" value="1"/>
</dbReference>
<dbReference type="EMBL" id="UINC01144575">
    <property type="protein sequence ID" value="SVD34172.1"/>
    <property type="molecule type" value="Genomic_DNA"/>
</dbReference>
<dbReference type="SUPFAM" id="SSF56935">
    <property type="entry name" value="Porins"/>
    <property type="match status" value="1"/>
</dbReference>
<accession>A0A382UJ53</accession>
<dbReference type="InterPro" id="IPR039426">
    <property type="entry name" value="TonB-dep_rcpt-like"/>
</dbReference>
<name>A0A382UJ53_9ZZZZ</name>